<name>A0A4R6SMA2_LABRH</name>
<evidence type="ECO:0000313" key="2">
    <source>
        <dbReference type="EMBL" id="TDQ05259.1"/>
    </source>
</evidence>
<comment type="similarity">
    <text evidence="1">Belongs to the ROK (NagC/XylR) family.</text>
</comment>
<gene>
    <name evidence="2" type="ORF">EV186_1011227</name>
</gene>
<dbReference type="GO" id="GO:0016301">
    <property type="term" value="F:kinase activity"/>
    <property type="evidence" value="ECO:0007669"/>
    <property type="project" value="UniProtKB-KW"/>
</dbReference>
<comment type="caution">
    <text evidence="2">The sequence shown here is derived from an EMBL/GenBank/DDBJ whole genome shotgun (WGS) entry which is preliminary data.</text>
</comment>
<dbReference type="Proteomes" id="UP000295444">
    <property type="component" value="Unassembled WGS sequence"/>
</dbReference>
<dbReference type="InterPro" id="IPR000600">
    <property type="entry name" value="ROK"/>
</dbReference>
<protein>
    <submittedName>
        <fullName evidence="2">Glucokinase</fullName>
    </submittedName>
</protein>
<dbReference type="PANTHER" id="PTHR18964:SF169">
    <property type="entry name" value="N-ACETYLMANNOSAMINE KINASE"/>
    <property type="match status" value="1"/>
</dbReference>
<keyword evidence="2" id="KW-0808">Transferase</keyword>
<dbReference type="OrthoDB" id="8772678at2"/>
<dbReference type="PROSITE" id="PS01125">
    <property type="entry name" value="ROK"/>
    <property type="match status" value="1"/>
</dbReference>
<proteinExistence type="inferred from homology"/>
<dbReference type="SUPFAM" id="SSF53067">
    <property type="entry name" value="Actin-like ATPase domain"/>
    <property type="match status" value="1"/>
</dbReference>
<evidence type="ECO:0000256" key="1">
    <source>
        <dbReference type="ARBA" id="ARBA00006479"/>
    </source>
</evidence>
<dbReference type="AlphaFoldDB" id="A0A4R6SMA2"/>
<keyword evidence="3" id="KW-1185">Reference proteome</keyword>
<dbReference type="Pfam" id="PF00480">
    <property type="entry name" value="ROK"/>
    <property type="match status" value="1"/>
</dbReference>
<dbReference type="PANTHER" id="PTHR18964">
    <property type="entry name" value="ROK (REPRESSOR, ORF, KINASE) FAMILY"/>
    <property type="match status" value="1"/>
</dbReference>
<dbReference type="RefSeq" id="WP_133848040.1">
    <property type="nucleotide sequence ID" value="NZ_SNXZ01000001.1"/>
</dbReference>
<keyword evidence="2" id="KW-0418">Kinase</keyword>
<reference evidence="2 3" key="1">
    <citation type="submission" date="2019-03" db="EMBL/GenBank/DDBJ databases">
        <title>Genomic Encyclopedia of Type Strains, Phase IV (KMG-IV): sequencing the most valuable type-strain genomes for metagenomic binning, comparative biology and taxonomic classification.</title>
        <authorList>
            <person name="Goeker M."/>
        </authorList>
    </citation>
    <scope>NUCLEOTIDE SEQUENCE [LARGE SCALE GENOMIC DNA]</scope>
    <source>
        <strain evidence="2 3">DSM 45361</strain>
    </source>
</reference>
<dbReference type="InterPro" id="IPR049874">
    <property type="entry name" value="ROK_cs"/>
</dbReference>
<dbReference type="InterPro" id="IPR043129">
    <property type="entry name" value="ATPase_NBD"/>
</dbReference>
<dbReference type="Gene3D" id="3.30.420.40">
    <property type="match status" value="2"/>
</dbReference>
<evidence type="ECO:0000313" key="3">
    <source>
        <dbReference type="Proteomes" id="UP000295444"/>
    </source>
</evidence>
<sequence length="304" mass="31084">MILAVDIGGTKIAAALLDEDGELRAEQRTPTPVDSAETTFTAVGEVIDAVLAGTRPDAVGVACAGPVDHLTDTVSPINIPHWRGFPLRKRLRDRLGCEVTVAGDGVCMALGEHWAGAGRGAWFMTGLVVSTGVGGGLVLDGKPYLGRTGNAGHLGHVVVEEDGWPCTCGGRGCVETVAAGPHLVRWARQQGWQAPESADAATLAADAHNGNKIALAAFRRSGWAVGLAIAATAVVCDLDLAVVGGGVAQAGDLLFDPIRESVAEHAKLSYAADLKVVPAELGGRAGLYGAAALAAQARGTRPIK</sequence>
<organism evidence="2 3">
    <name type="scientific">Labedaea rhizosphaerae</name>
    <dbReference type="NCBI Taxonomy" id="598644"/>
    <lineage>
        <taxon>Bacteria</taxon>
        <taxon>Bacillati</taxon>
        <taxon>Actinomycetota</taxon>
        <taxon>Actinomycetes</taxon>
        <taxon>Pseudonocardiales</taxon>
        <taxon>Pseudonocardiaceae</taxon>
        <taxon>Labedaea</taxon>
    </lineage>
</organism>
<accession>A0A4R6SMA2</accession>
<dbReference type="EMBL" id="SNXZ01000001">
    <property type="protein sequence ID" value="TDQ05259.1"/>
    <property type="molecule type" value="Genomic_DNA"/>
</dbReference>